<keyword evidence="1" id="KW-0853">WD repeat</keyword>
<evidence type="ECO:0000313" key="5">
    <source>
        <dbReference type="EMBL" id="QDT14102.1"/>
    </source>
</evidence>
<feature type="signal peptide" evidence="3">
    <location>
        <begin position="1"/>
        <end position="40"/>
    </location>
</feature>
<evidence type="ECO:0000256" key="3">
    <source>
        <dbReference type="SAM" id="SignalP"/>
    </source>
</evidence>
<evidence type="ECO:0000256" key="1">
    <source>
        <dbReference type="PROSITE-ProRule" id="PRU00221"/>
    </source>
</evidence>
<keyword evidence="3" id="KW-0732">Signal</keyword>
<feature type="region of interest" description="Disordered" evidence="2">
    <location>
        <begin position="70"/>
        <end position="104"/>
    </location>
</feature>
<feature type="chain" id="PRO_5021947491" evidence="3">
    <location>
        <begin position="41"/>
        <end position="1384"/>
    </location>
</feature>
<dbReference type="Gene3D" id="2.130.10.10">
    <property type="entry name" value="YVTN repeat-like/Quinoprotein amine dehydrogenase"/>
    <property type="match status" value="3"/>
</dbReference>
<dbReference type="PANTHER" id="PTHR19879:SF9">
    <property type="entry name" value="TRANSCRIPTION INITIATION FACTOR TFIID SUBUNIT 5"/>
    <property type="match status" value="1"/>
</dbReference>
<dbReference type="EMBL" id="CP036265">
    <property type="protein sequence ID" value="QDT14102.1"/>
    <property type="molecule type" value="Genomic_DNA"/>
</dbReference>
<dbReference type="InterPro" id="IPR011600">
    <property type="entry name" value="Pept_C14_caspase"/>
</dbReference>
<proteinExistence type="predicted"/>
<feature type="repeat" description="WD" evidence="1">
    <location>
        <begin position="596"/>
        <end position="630"/>
    </location>
</feature>
<dbReference type="GO" id="GO:0004197">
    <property type="term" value="F:cysteine-type endopeptidase activity"/>
    <property type="evidence" value="ECO:0007669"/>
    <property type="project" value="InterPro"/>
</dbReference>
<name>A0A517P3Z4_9PLAN</name>
<dbReference type="Pfam" id="PF00656">
    <property type="entry name" value="Peptidase_C14"/>
    <property type="match status" value="1"/>
</dbReference>
<dbReference type="InterPro" id="IPR011047">
    <property type="entry name" value="Quinoprotein_ADH-like_sf"/>
</dbReference>
<sequence length="1384" mass="145210" precursor="true">MFIRSEPCSPPGTTSLVVTALSLAVASLTALTATGGTALAQVGVATPNVPPATANPSSPPVVAAPPVTAPPVTSAPVTSAPVTSAPVTSAPVTSAPVTSAPVTSAPVVRAPTAAEREANGRRQLFVASDRDGHAASVQALCFTPDGRRLLSGGHDKRALVWDWNAGTVVATHRWLAEEGLFGAVRAVEVFARPDGTTAAVIGGYGGTDRIGDLQWVDVNDDSREPLHYEPAGPDGAAAVGHRAVIHDLSVSPSGTTAASVDDAGRVLVRSQAPFGPARELRAAVQLPQGDGWLPIPRWPVALVGETDVVAPAPGPAPHLWKLHLLSTNGGGTELALPGGAFWVTALAASPVGDRFAAAYVDAAGKTRVLVWIRRPGGAWAFADLPIPPGAGFQMSLAFSADGSQLAGAGEATDPSAGSAVVWDVRTGAVSLTLGAVADRLTPPSGCALSPDGRTLALAQGNDVQIWDVPTKRLVRTLVGGPRFDRVAFDPADPRDGGTGYSIVTQVAATREAPATAFRFAPKRQRLVPAPLPGPADRRGAEIAAGLTLEPYAGPATCFRLIPAQRGRSAEAVAVGTAHGALFVYAADGSNRLLRTFWGHQDRLNDVAVAPDGRYLATASDDGTVRFWSLDDLPDPAAPDRDADAALKRLWGLEIERAPEGGRVRVTAVAENAYLHRKGIRSADLLRTVAAVREGAPAFATFEQVRDELSDVPWHEQTNWRFDRQGQPLPPATRVARPVFMPTLTLAVEQGRGDGWVAWHPDGYFMYAGGGANRIGWQENRGAGERPAFLPFSAVQRRYHRPQAVSRLLEAGAWQAAEEAAPAESDLPDEPPPQAPVKPPVVPPVVPPEDAAPPPRDARPRIDMASLLSVSHAAESVLFEATLGATEGDPIQSWAVRELSGPVVASEQFDPPRATATVRQSLPYLPTAEDPGEKGFALEVVTASQRRFFQRLIVLRDSPPEQVVSSPDVSLEWLTPSLSVRSGGGAGGEGRVVNSLDLPVRVRVTPRQGQTIDALRFRVNGRYGASAPALPTAGDAGVYEATLRLAPGPNRIVAEVEMREDRIPLGDAPIDVRAEAIPEEEGYPQLWVLAAGVERYAPPLGRLALANDDAQRVARFYDEGGRRTLTAGGHYSEVNVTLLEDAGAEDLDRAWRRISGKVGEGDTVLFLFSGHGVRAAGARSAAGRGGEVGERFYLMLADASEGDFGANSLSARELVEHAVAVRNKACQVVILIDACHSGALIPQDGAFLGEEDLAALTSSSTDLTAAASAVGAKTGIAVLCSSSGDAYSFEGREPITNGLFTWAVASILDGSALSPPPGHPNLADVEMSLAPGAEISLSAVRNYVQKTVPRLFALQGLRDEGGTQRPVFYDMSGVDPTSIILSRWP</sequence>
<feature type="repeat" description="WD" evidence="1">
    <location>
        <begin position="130"/>
        <end position="171"/>
    </location>
</feature>
<dbReference type="InterPro" id="IPR001680">
    <property type="entry name" value="WD40_rpt"/>
</dbReference>
<reference evidence="5 6" key="1">
    <citation type="submission" date="2019-02" db="EMBL/GenBank/DDBJ databases">
        <title>Deep-cultivation of Planctomycetes and their phenomic and genomic characterization uncovers novel biology.</title>
        <authorList>
            <person name="Wiegand S."/>
            <person name="Jogler M."/>
            <person name="Boedeker C."/>
            <person name="Pinto D."/>
            <person name="Vollmers J."/>
            <person name="Rivas-Marin E."/>
            <person name="Kohn T."/>
            <person name="Peeters S.H."/>
            <person name="Heuer A."/>
            <person name="Rast P."/>
            <person name="Oberbeckmann S."/>
            <person name="Bunk B."/>
            <person name="Jeske O."/>
            <person name="Meyerdierks A."/>
            <person name="Storesund J.E."/>
            <person name="Kallscheuer N."/>
            <person name="Luecker S."/>
            <person name="Lage O.M."/>
            <person name="Pohl T."/>
            <person name="Merkel B.J."/>
            <person name="Hornburger P."/>
            <person name="Mueller R.-W."/>
            <person name="Bruemmer F."/>
            <person name="Labrenz M."/>
            <person name="Spormann A.M."/>
            <person name="Op den Camp H."/>
            <person name="Overmann J."/>
            <person name="Amann R."/>
            <person name="Jetten M.S.M."/>
            <person name="Mascher T."/>
            <person name="Medema M.H."/>
            <person name="Devos D.P."/>
            <person name="Kaster A.-K."/>
            <person name="Ovreas L."/>
            <person name="Rohde M."/>
            <person name="Galperin M.Y."/>
            <person name="Jogler C."/>
        </authorList>
    </citation>
    <scope>NUCLEOTIDE SEQUENCE [LARGE SCALE GENOMIC DNA]</scope>
    <source>
        <strain evidence="5 6">CA12</strain>
    </source>
</reference>
<dbReference type="Gene3D" id="3.40.50.1460">
    <property type="match status" value="1"/>
</dbReference>
<dbReference type="Pfam" id="PF00400">
    <property type="entry name" value="WD40"/>
    <property type="match status" value="2"/>
</dbReference>
<evidence type="ECO:0000313" key="6">
    <source>
        <dbReference type="Proteomes" id="UP000318741"/>
    </source>
</evidence>
<dbReference type="PROSITE" id="PS50082">
    <property type="entry name" value="WD_REPEATS_2"/>
    <property type="match status" value="2"/>
</dbReference>
<protein>
    <submittedName>
        <fullName evidence="5">WD domain, G-beta repeat</fullName>
    </submittedName>
</protein>
<dbReference type="Proteomes" id="UP000318741">
    <property type="component" value="Chromosome"/>
</dbReference>
<feature type="compositionally biased region" description="Low complexity" evidence="2">
    <location>
        <begin position="815"/>
        <end position="824"/>
    </location>
</feature>
<evidence type="ECO:0000256" key="2">
    <source>
        <dbReference type="SAM" id="MobiDB-lite"/>
    </source>
</evidence>
<evidence type="ECO:0000259" key="4">
    <source>
        <dbReference type="Pfam" id="PF00656"/>
    </source>
</evidence>
<dbReference type="SMART" id="SM00320">
    <property type="entry name" value="WD40"/>
    <property type="match status" value="5"/>
</dbReference>
<gene>
    <name evidence="5" type="ORF">CA12_01700</name>
</gene>
<dbReference type="SUPFAM" id="SSF50998">
    <property type="entry name" value="Quinoprotein alcohol dehydrogenase-like"/>
    <property type="match status" value="1"/>
</dbReference>
<keyword evidence="6" id="KW-1185">Reference proteome</keyword>
<feature type="region of interest" description="Disordered" evidence="2">
    <location>
        <begin position="815"/>
        <end position="858"/>
    </location>
</feature>
<accession>A0A517P3Z4</accession>
<dbReference type="InterPro" id="IPR015943">
    <property type="entry name" value="WD40/YVTN_repeat-like_dom_sf"/>
</dbReference>
<organism evidence="5 6">
    <name type="scientific">Alienimonas californiensis</name>
    <dbReference type="NCBI Taxonomy" id="2527989"/>
    <lineage>
        <taxon>Bacteria</taxon>
        <taxon>Pseudomonadati</taxon>
        <taxon>Planctomycetota</taxon>
        <taxon>Planctomycetia</taxon>
        <taxon>Planctomycetales</taxon>
        <taxon>Planctomycetaceae</taxon>
        <taxon>Alienimonas</taxon>
    </lineage>
</organism>
<feature type="domain" description="Peptidase C14 caspase" evidence="4">
    <location>
        <begin position="1130"/>
        <end position="1311"/>
    </location>
</feature>
<dbReference type="KEGG" id="acaf:CA12_01700"/>
<feature type="compositionally biased region" description="Pro residues" evidence="2">
    <location>
        <begin position="829"/>
        <end position="854"/>
    </location>
</feature>
<dbReference type="GO" id="GO:0006508">
    <property type="term" value="P:proteolysis"/>
    <property type="evidence" value="ECO:0007669"/>
    <property type="project" value="InterPro"/>
</dbReference>
<dbReference type="PROSITE" id="PS50294">
    <property type="entry name" value="WD_REPEATS_REGION"/>
    <property type="match status" value="2"/>
</dbReference>
<dbReference type="PANTHER" id="PTHR19879">
    <property type="entry name" value="TRANSCRIPTION INITIATION FACTOR TFIID"/>
    <property type="match status" value="1"/>
</dbReference>